<comment type="similarity">
    <text evidence="1">Belongs to the ribosome association toxin RatA family.</text>
</comment>
<protein>
    <submittedName>
        <fullName evidence="4">Ribosome association toxin RatA</fullName>
    </submittedName>
</protein>
<dbReference type="GO" id="GO:0048039">
    <property type="term" value="F:ubiquinone binding"/>
    <property type="evidence" value="ECO:0007669"/>
    <property type="project" value="InterPro"/>
</dbReference>
<gene>
    <name evidence="4" type="primary">ratA</name>
    <name evidence="4" type="ORF">ERCIKOCA2762_575</name>
</gene>
<dbReference type="SUPFAM" id="SSF55961">
    <property type="entry name" value="Bet v1-like"/>
    <property type="match status" value="1"/>
</dbReference>
<sequence>MYHISHAILVPFSTEKMYRLVNDINSYPQFLSGCIASQVLDANYFYMTASLEIVIAGIIHQTFVTRNTLVHNHSINIHLLEGPFRQLSGMWRFITKKKEICQVQLHLSVEFSNIFMEVALKTQLNKLNVSLLKEFNKRAREVYTE</sequence>
<dbReference type="InterPro" id="IPR044996">
    <property type="entry name" value="COQ10-like"/>
</dbReference>
<accession>A0A451DAS7</accession>
<evidence type="ECO:0000313" key="4">
    <source>
        <dbReference type="EMBL" id="VFP83325.1"/>
    </source>
</evidence>
<dbReference type="InterPro" id="IPR005031">
    <property type="entry name" value="COQ10_START"/>
</dbReference>
<evidence type="ECO:0000259" key="3">
    <source>
        <dbReference type="Pfam" id="PF03364"/>
    </source>
</evidence>
<dbReference type="AlphaFoldDB" id="A0A451DAS7"/>
<evidence type="ECO:0000256" key="1">
    <source>
        <dbReference type="ARBA" id="ARBA00008918"/>
    </source>
</evidence>
<dbReference type="PANTHER" id="PTHR12901:SF10">
    <property type="entry name" value="COENZYME Q-BINDING PROTEIN COQ10, MITOCHONDRIAL"/>
    <property type="match status" value="1"/>
</dbReference>
<proteinExistence type="inferred from homology"/>
<dbReference type="CDD" id="cd07813">
    <property type="entry name" value="COQ10p_like"/>
    <property type="match status" value="1"/>
</dbReference>
<dbReference type="PANTHER" id="PTHR12901">
    <property type="entry name" value="SPERM PROTEIN HOMOLOG"/>
    <property type="match status" value="1"/>
</dbReference>
<dbReference type="GO" id="GO:0045333">
    <property type="term" value="P:cellular respiration"/>
    <property type="evidence" value="ECO:0007669"/>
    <property type="project" value="InterPro"/>
</dbReference>
<dbReference type="Pfam" id="PF03364">
    <property type="entry name" value="Polyketide_cyc"/>
    <property type="match status" value="1"/>
</dbReference>
<name>A0A451DAS7_9GAMM</name>
<dbReference type="RefSeq" id="WP_157988666.1">
    <property type="nucleotide sequence ID" value="NZ_LR217715.1"/>
</dbReference>
<evidence type="ECO:0000256" key="2">
    <source>
        <dbReference type="ARBA" id="ARBA00022649"/>
    </source>
</evidence>
<feature type="domain" description="Coenzyme Q-binding protein COQ10 START" evidence="3">
    <location>
        <begin position="10"/>
        <end position="134"/>
    </location>
</feature>
<keyword evidence="2" id="KW-1277">Toxin-antitoxin system</keyword>
<dbReference type="Gene3D" id="3.30.530.20">
    <property type="match status" value="1"/>
</dbReference>
<dbReference type="InterPro" id="IPR023393">
    <property type="entry name" value="START-like_dom_sf"/>
</dbReference>
<evidence type="ECO:0000313" key="5">
    <source>
        <dbReference type="Proteomes" id="UP000294368"/>
    </source>
</evidence>
<dbReference type="OrthoDB" id="9804759at2"/>
<dbReference type="Proteomes" id="UP000294368">
    <property type="component" value="Chromosome"/>
</dbReference>
<reference evidence="4 5" key="1">
    <citation type="submission" date="2019-02" db="EMBL/GenBank/DDBJ databases">
        <authorList>
            <person name="Manzano-Marin A."/>
            <person name="Manzano-Marin A."/>
        </authorList>
    </citation>
    <scope>NUCLEOTIDE SEQUENCE [LARGE SCALE GENOMIC DNA]</scope>
    <source>
        <strain evidence="4 5">ErCikochiana</strain>
    </source>
</reference>
<dbReference type="EMBL" id="LR217715">
    <property type="protein sequence ID" value="VFP83325.1"/>
    <property type="molecule type" value="Genomic_DNA"/>
</dbReference>
<organism evidence="4 5">
    <name type="scientific">Candidatus Erwinia haradaeae</name>
    <dbReference type="NCBI Taxonomy" id="1922217"/>
    <lineage>
        <taxon>Bacteria</taxon>
        <taxon>Pseudomonadati</taxon>
        <taxon>Pseudomonadota</taxon>
        <taxon>Gammaproteobacteria</taxon>
        <taxon>Enterobacterales</taxon>
        <taxon>Erwiniaceae</taxon>
        <taxon>Erwinia</taxon>
    </lineage>
</organism>